<reference evidence="1" key="1">
    <citation type="submission" date="2022-11" db="EMBL/GenBank/DDBJ databases">
        <title>Genome Sequence of Nemania bipapillata.</title>
        <authorList>
            <person name="Buettner E."/>
        </authorList>
    </citation>
    <scope>NUCLEOTIDE SEQUENCE</scope>
    <source>
        <strain evidence="1">CP14</strain>
    </source>
</reference>
<comment type="caution">
    <text evidence="1">The sequence shown here is derived from an EMBL/GenBank/DDBJ whole genome shotgun (WGS) entry which is preliminary data.</text>
</comment>
<evidence type="ECO:0000313" key="1">
    <source>
        <dbReference type="EMBL" id="KAJ8122160.1"/>
    </source>
</evidence>
<protein>
    <submittedName>
        <fullName evidence="1">Uncharacterized protein</fullName>
    </submittedName>
</protein>
<organism evidence="1 2">
    <name type="scientific">Nemania bipapillata</name>
    <dbReference type="NCBI Taxonomy" id="110536"/>
    <lineage>
        <taxon>Eukaryota</taxon>
        <taxon>Fungi</taxon>
        <taxon>Dikarya</taxon>
        <taxon>Ascomycota</taxon>
        <taxon>Pezizomycotina</taxon>
        <taxon>Sordariomycetes</taxon>
        <taxon>Xylariomycetidae</taxon>
        <taxon>Xylariales</taxon>
        <taxon>Xylariaceae</taxon>
        <taxon>Nemania</taxon>
    </lineage>
</organism>
<evidence type="ECO:0000313" key="2">
    <source>
        <dbReference type="Proteomes" id="UP001153334"/>
    </source>
</evidence>
<accession>A0ACC2J3Z9</accession>
<sequence>MDSLKRTIKQLRRKNVTRHWYVPGMLFDSVITAQDIQAALAESEIPSYSREEILNRIFPKATRIFAILLLLDQLEDLARFVESDQLHDAKLPFTLAILMQDIHLAEDPAKDFEEKQWELIAPIFHRGTLHRRLGDSAALPFVQNTQIGEGAFGTVYEVVIDPDHQGPSDAFSEKSNQSMVIALAALASAVEHVHNFSQSTLDLELIGCHHDLRPRNILVSGSHFILADFGLSTLKKPGQNSETPFKNGTDDYLAPECEDWENGFQAGVVHRSADIWSLGCIVAEIATYMVKGPEGVKSFQEARAYKFRGWTMHQFHQGPRQRSEAVESWLSDLEGLGLRIISLLILVARRALSIDHTLRPKAGEMTQGLRLIAVYEAASMVGALFSQVREKHPSLDMFIEHTRFKAWQRAMSLGNLENQISSGQLQQSSAMKQYDRILEGLDRLSGNLQARLDQGPQTQLLDFSGLISLIDNLQNILTREQMEILQEYFLITVLDECGESAGQIGSDTTCISLSYEIRMRANIKHISNLLAKDAISSRSVPYIDLVNLNIPNKLGDNNYGTVSEGDHRRLIWVEWREYRKHGTSQEMIDRLYERASQAAELLSRDKPASFRTLTCSGFFHQPERAAFGLIYEFPYNQKFHAVGWVHKSFSSDNIIFFRRQTNESTNKTDGPTGGDGKETPLPLSEPFLVGFNHSRPNGPSVYTSGLEQSILKQYQHPTYLKDGVGYRLEYDYYSLGIVLLEIGFWMSIAELTKGWGGSYEQQRQQLVLKRVPRLKQHMGREYAEAVRFCLEGDFGQTVGAVEGQSDGEMAHVSEEGRSRELKLEFGRRVVAPLSKYFA</sequence>
<keyword evidence="2" id="KW-1185">Reference proteome</keyword>
<proteinExistence type="predicted"/>
<dbReference type="EMBL" id="JAPESX010000279">
    <property type="protein sequence ID" value="KAJ8122160.1"/>
    <property type="molecule type" value="Genomic_DNA"/>
</dbReference>
<name>A0ACC2J3Z9_9PEZI</name>
<dbReference type="Proteomes" id="UP001153334">
    <property type="component" value="Unassembled WGS sequence"/>
</dbReference>
<gene>
    <name evidence="1" type="ORF">ONZ43_g1577</name>
</gene>